<dbReference type="Gene3D" id="3.30.830.10">
    <property type="entry name" value="Metalloenzyme, LuxS/M16 peptidase-like"/>
    <property type="match status" value="4"/>
</dbReference>
<dbReference type="AlphaFoldDB" id="A0A5B8S0R7"/>
<feature type="domain" description="Peptidase M16 N-terminal" evidence="10">
    <location>
        <begin position="63"/>
        <end position="186"/>
    </location>
</feature>
<dbReference type="GO" id="GO:0046872">
    <property type="term" value="F:metal ion binding"/>
    <property type="evidence" value="ECO:0007669"/>
    <property type="project" value="UniProtKB-KW"/>
</dbReference>
<evidence type="ECO:0000259" key="11">
    <source>
        <dbReference type="Pfam" id="PF05193"/>
    </source>
</evidence>
<dbReference type="OrthoDB" id="9811314at2"/>
<keyword evidence="3" id="KW-0645">Protease</keyword>
<protein>
    <submittedName>
        <fullName evidence="12">Insulinase family protein</fullName>
    </submittedName>
</protein>
<dbReference type="InterPro" id="IPR011249">
    <property type="entry name" value="Metalloenz_LuxS/M16"/>
</dbReference>
<organism evidence="12 13">
    <name type="scientific">Novosphingobium ginsenosidimutans</name>
    <dbReference type="NCBI Taxonomy" id="1176536"/>
    <lineage>
        <taxon>Bacteria</taxon>
        <taxon>Pseudomonadati</taxon>
        <taxon>Pseudomonadota</taxon>
        <taxon>Alphaproteobacteria</taxon>
        <taxon>Sphingomonadales</taxon>
        <taxon>Sphingomonadaceae</taxon>
        <taxon>Novosphingobium</taxon>
    </lineage>
</organism>
<evidence type="ECO:0000256" key="1">
    <source>
        <dbReference type="ARBA" id="ARBA00001947"/>
    </source>
</evidence>
<comment type="similarity">
    <text evidence="2 8">Belongs to the peptidase M16 family.</text>
</comment>
<feature type="domain" description="Peptidase M16 C-terminal" evidence="11">
    <location>
        <begin position="223"/>
        <end position="402"/>
    </location>
</feature>
<evidence type="ECO:0000256" key="3">
    <source>
        <dbReference type="ARBA" id="ARBA00022670"/>
    </source>
</evidence>
<evidence type="ECO:0000256" key="2">
    <source>
        <dbReference type="ARBA" id="ARBA00007261"/>
    </source>
</evidence>
<keyword evidence="6" id="KW-0862">Zinc</keyword>
<dbReference type="EMBL" id="CP042345">
    <property type="protein sequence ID" value="QEA14734.1"/>
    <property type="molecule type" value="Genomic_DNA"/>
</dbReference>
<feature type="signal peptide" evidence="9">
    <location>
        <begin position="1"/>
        <end position="18"/>
    </location>
</feature>
<accession>A0A5B8S0R7</accession>
<gene>
    <name evidence="12" type="ORF">FRF71_00540</name>
</gene>
<dbReference type="PROSITE" id="PS51257">
    <property type="entry name" value="PROKAR_LIPOPROTEIN"/>
    <property type="match status" value="1"/>
</dbReference>
<reference evidence="12 13" key="1">
    <citation type="journal article" date="2013" name="J. Microbiol. Biotechnol.">
        <title>Novosphingobium ginsenosidimutans sp. nov., with the ability to convert ginsenoside.</title>
        <authorList>
            <person name="Kim J.K."/>
            <person name="He D."/>
            <person name="Liu Q.M."/>
            <person name="Park H.Y."/>
            <person name="Jung M.S."/>
            <person name="Yoon M.H."/>
            <person name="Kim S.C."/>
            <person name="Im W.T."/>
        </authorList>
    </citation>
    <scope>NUCLEOTIDE SEQUENCE [LARGE SCALE GENOMIC DNA]</scope>
    <source>
        <strain evidence="12 13">FW-6</strain>
    </source>
</reference>
<name>A0A5B8S0R7_9SPHN</name>
<keyword evidence="7" id="KW-0482">Metalloprotease</keyword>
<feature type="domain" description="Peptidase M16 C-terminal" evidence="11">
    <location>
        <begin position="697"/>
        <end position="877"/>
    </location>
</feature>
<dbReference type="InterPro" id="IPR011765">
    <property type="entry name" value="Pept_M16_N"/>
</dbReference>
<dbReference type="GO" id="GO:0004222">
    <property type="term" value="F:metalloendopeptidase activity"/>
    <property type="evidence" value="ECO:0007669"/>
    <property type="project" value="InterPro"/>
</dbReference>
<dbReference type="KEGG" id="ngf:FRF71_00540"/>
<evidence type="ECO:0000256" key="4">
    <source>
        <dbReference type="ARBA" id="ARBA00022723"/>
    </source>
</evidence>
<keyword evidence="5" id="KW-0378">Hydrolase</keyword>
<dbReference type="GO" id="GO:0006508">
    <property type="term" value="P:proteolysis"/>
    <property type="evidence" value="ECO:0007669"/>
    <property type="project" value="UniProtKB-KW"/>
</dbReference>
<dbReference type="PROSITE" id="PS00143">
    <property type="entry name" value="INSULINASE"/>
    <property type="match status" value="1"/>
</dbReference>
<dbReference type="InterPro" id="IPR050626">
    <property type="entry name" value="Peptidase_M16"/>
</dbReference>
<keyword evidence="13" id="KW-1185">Reference proteome</keyword>
<evidence type="ECO:0000256" key="7">
    <source>
        <dbReference type="ARBA" id="ARBA00023049"/>
    </source>
</evidence>
<dbReference type="SUPFAM" id="SSF63411">
    <property type="entry name" value="LuxS/MPP-like metallohydrolase"/>
    <property type="match status" value="3"/>
</dbReference>
<dbReference type="Pfam" id="PF05193">
    <property type="entry name" value="Peptidase_M16_C"/>
    <property type="match status" value="2"/>
</dbReference>
<feature type="chain" id="PRO_5022720017" evidence="9">
    <location>
        <begin position="19"/>
        <end position="950"/>
    </location>
</feature>
<dbReference type="InterPro" id="IPR001431">
    <property type="entry name" value="Pept_M16_Zn_BS"/>
</dbReference>
<evidence type="ECO:0000256" key="6">
    <source>
        <dbReference type="ARBA" id="ARBA00022833"/>
    </source>
</evidence>
<evidence type="ECO:0000256" key="9">
    <source>
        <dbReference type="SAM" id="SignalP"/>
    </source>
</evidence>
<evidence type="ECO:0000313" key="13">
    <source>
        <dbReference type="Proteomes" id="UP000321172"/>
    </source>
</evidence>
<proteinExistence type="inferred from homology"/>
<evidence type="ECO:0000259" key="10">
    <source>
        <dbReference type="Pfam" id="PF00675"/>
    </source>
</evidence>
<keyword evidence="4" id="KW-0479">Metal-binding</keyword>
<dbReference type="InterPro" id="IPR007863">
    <property type="entry name" value="Peptidase_M16_C"/>
</dbReference>
<comment type="cofactor">
    <cofactor evidence="1">
        <name>Zn(2+)</name>
        <dbReference type="ChEBI" id="CHEBI:29105"/>
    </cofactor>
</comment>
<evidence type="ECO:0000256" key="8">
    <source>
        <dbReference type="RuleBase" id="RU004447"/>
    </source>
</evidence>
<dbReference type="PANTHER" id="PTHR43690:SF17">
    <property type="entry name" value="PROTEIN YHJJ"/>
    <property type="match status" value="1"/>
</dbReference>
<sequence>MMSRKFLFVLILSTTALAACAPQQARLVSAAQTAKPTWAFEASDVPVEEDYKFGKLDNGLRYVIRSNAMPQGQALVRMVVNVGSLDEADDERGYAHYVEHMAFNGSTNVPEGEMIKLLERQGLAFGADTNASTGFERTEYKLDLPRNDPALLDTALMLMRETASELTISEAAVARERGVILSEKRDRNTFALRNFEDQMQFLHPQARYASRLPIGTEETLNAATAERLRAFWRREYVPAQTTLLVVGDFPVEAVEAAIKARFADWRPAPAEPQPLAGPFDPKAGPREDIFLDQALSERVTVSRDGPWLDEPDTLAQRRENLLRQIGYGIVNRRLLRRTREANAPFRGAGVGTSDSFREGRATNMIVETVDGGWKRGLQAATEEYRRALEYGFTQAEVAEQIANARTSARNAAASESTRSHGTLLGAVLALVTDDIVPDKPSRSLERLEAFIPEITPDKVLAALKRELVPLEQPLIRFQGRREPIGGTEALREAWDAAFKAKVSKPESKAGGAFAYTDFGPAGQVVSDVTEPRYGIRQLRFANGVMLNLKRTDLTKDRVLVRLSLDGGSMLATRDKPLAVQMMAVFGQGGLGKHSRDELDSLLAGRTVGVGLGGAAETFAAGATTTPADLELQLQVLAAQLTDPGYRPEGEVLYRQSINNLFAALGATPDSALSGALGGILSDNDPRFSLGKVEDYRKLTFAQLKDSVSDRLAKGAIELALVGDFDEARAIALVAKTLGALPPREATFQPYAEQRERSFTNDRSRRVLRHKGAKDQALLTLHWPTRDGEDLKQAIALDLLERVVQVELTDTLREALGKAYSPGVSANSPRVWRGYGTFALRASVDVKEVATTRAAMRSLLEELRKAPVSADVVQRARAPLLENLDAVLKTNAGWMSLADRVQSKPDGLDRFANSRAIITALTAADLLALARRYLDPDQGLEILVLPEGVEP</sequence>
<evidence type="ECO:0000313" key="12">
    <source>
        <dbReference type="EMBL" id="QEA14734.1"/>
    </source>
</evidence>
<dbReference type="Proteomes" id="UP000321172">
    <property type="component" value="Chromosome"/>
</dbReference>
<dbReference type="PANTHER" id="PTHR43690">
    <property type="entry name" value="NARDILYSIN"/>
    <property type="match status" value="1"/>
</dbReference>
<keyword evidence="9" id="KW-0732">Signal</keyword>
<evidence type="ECO:0000256" key="5">
    <source>
        <dbReference type="ARBA" id="ARBA00022801"/>
    </source>
</evidence>
<dbReference type="Pfam" id="PF00675">
    <property type="entry name" value="Peptidase_M16"/>
    <property type="match status" value="1"/>
</dbReference>